<dbReference type="CDD" id="cd08946">
    <property type="entry name" value="SDR_e"/>
    <property type="match status" value="1"/>
</dbReference>
<dbReference type="SUPFAM" id="SSF51735">
    <property type="entry name" value="NAD(P)-binding Rossmann-fold domains"/>
    <property type="match status" value="1"/>
</dbReference>
<dbReference type="InterPro" id="IPR001509">
    <property type="entry name" value="Epimerase_deHydtase"/>
</dbReference>
<protein>
    <submittedName>
        <fullName evidence="3">Nucleoside-diphosphate-sugar epimerases-like</fullName>
    </submittedName>
</protein>
<dbReference type="Proteomes" id="UP000018143">
    <property type="component" value="Unassembled WGS sequence"/>
</dbReference>
<dbReference type="RefSeq" id="WP_023946426.1">
    <property type="nucleotide sequence ID" value="NZ_BASD01000004.1"/>
</dbReference>
<reference evidence="3 4" key="1">
    <citation type="journal article" date="2013" name="Genome Announc.">
        <title>Draft Genome Sequence of Helicobacter fennelliae Strain MRY12-0050, Isolated from a Bacteremia Patient.</title>
        <authorList>
            <person name="Rimbara E."/>
            <person name="Matsui M."/>
            <person name="Mori S."/>
            <person name="Suzuki S."/>
            <person name="Suzuki M."/>
            <person name="Kim H."/>
            <person name="Sekizuka T."/>
            <person name="Kuroda M."/>
            <person name="Shibayama K."/>
        </authorList>
    </citation>
    <scope>NUCLEOTIDE SEQUENCE [LARGE SCALE GENOMIC DNA]</scope>
    <source>
        <strain evidence="3 4">MRY12-0050</strain>
    </source>
</reference>
<comment type="caution">
    <text evidence="3">The sequence shown here is derived from an EMBL/GenBank/DDBJ whole genome shotgun (WGS) entry which is preliminary data.</text>
</comment>
<evidence type="ECO:0000259" key="2">
    <source>
        <dbReference type="Pfam" id="PF01370"/>
    </source>
</evidence>
<keyword evidence="4" id="KW-1185">Reference proteome</keyword>
<dbReference type="eggNOG" id="COG0451">
    <property type="taxonomic scope" value="Bacteria"/>
</dbReference>
<dbReference type="AlphaFoldDB" id="T1DUQ2"/>
<dbReference type="InterPro" id="IPR036291">
    <property type="entry name" value="NAD(P)-bd_dom_sf"/>
</dbReference>
<comment type="similarity">
    <text evidence="1">Belongs to the NAD(P)-dependent epimerase/dehydratase family.</text>
</comment>
<gene>
    <name evidence="3" type="ORF">HFN_1691</name>
</gene>
<dbReference type="Gene3D" id="3.40.50.720">
    <property type="entry name" value="NAD(P)-binding Rossmann-like Domain"/>
    <property type="match status" value="1"/>
</dbReference>
<name>T1DUQ2_9HELI</name>
<evidence type="ECO:0000256" key="1">
    <source>
        <dbReference type="ARBA" id="ARBA00007637"/>
    </source>
</evidence>
<feature type="domain" description="NAD-dependent epimerase/dehydratase" evidence="2">
    <location>
        <begin position="13"/>
        <end position="235"/>
    </location>
</feature>
<evidence type="ECO:0000313" key="3">
    <source>
        <dbReference type="EMBL" id="GAD18093.1"/>
    </source>
</evidence>
<dbReference type="PANTHER" id="PTHR43000">
    <property type="entry name" value="DTDP-D-GLUCOSE 4,6-DEHYDRATASE-RELATED"/>
    <property type="match status" value="1"/>
</dbReference>
<accession>T1DUQ2</accession>
<proteinExistence type="inferred from homology"/>
<organism evidence="3 4">
    <name type="scientific">Helicobacter fennelliae MRY12-0050</name>
    <dbReference type="NCBI Taxonomy" id="1325130"/>
    <lineage>
        <taxon>Bacteria</taxon>
        <taxon>Pseudomonadati</taxon>
        <taxon>Campylobacterota</taxon>
        <taxon>Epsilonproteobacteria</taxon>
        <taxon>Campylobacterales</taxon>
        <taxon>Helicobacteraceae</taxon>
        <taxon>Helicobacter</taxon>
    </lineage>
</organism>
<dbReference type="OrthoDB" id="9801785at2"/>
<evidence type="ECO:0000313" key="4">
    <source>
        <dbReference type="Proteomes" id="UP000018143"/>
    </source>
</evidence>
<sequence>MPSSTLCSPKLKILLTGASGFIGQQVLRYLLSQNHQVLCPTRNPHKLKSFHHKNCIIKRTDIYTQNLDFMQGYDTLIHLAWESMNNVCDYKHIDINYAHSMHLIKQAITSYKIKNITIAGSCFEYGTHSGKINESFIPNPQTSYGIAKTFLHKSLEQFQKIYPFQLKWLRIFYLYGEGQNPHSLLPQLQNALNHKQTNFNMSGGEQLRDYLDIKIAASYIAKIALHQDFNGVCNICSGSPISVRMLCERYLHNTQQSINLNLGFYPYAEYEPLAYWGDNTKLLKLLGGGDRAK</sequence>
<dbReference type="Pfam" id="PF01370">
    <property type="entry name" value="Epimerase"/>
    <property type="match status" value="1"/>
</dbReference>
<dbReference type="EMBL" id="BASD01000004">
    <property type="protein sequence ID" value="GAD18093.1"/>
    <property type="molecule type" value="Genomic_DNA"/>
</dbReference>
<dbReference type="STRING" id="1325130.HFN_1691"/>